<dbReference type="OrthoDB" id="203237at2759"/>
<dbReference type="SUPFAM" id="SSF53335">
    <property type="entry name" value="S-adenosyl-L-methionine-dependent methyltransferases"/>
    <property type="match status" value="1"/>
</dbReference>
<accession>A0A9D5CTY9</accession>
<name>A0A9D5CTY9_9LILI</name>
<dbReference type="Proteomes" id="UP001085076">
    <property type="component" value="Miscellaneous, Linkage group lg03"/>
</dbReference>
<gene>
    <name evidence="3" type="ORF">J5N97_015265</name>
</gene>
<comment type="caution">
    <text evidence="3">The sequence shown here is derived from an EMBL/GenBank/DDBJ whole genome shotgun (WGS) entry which is preliminary data.</text>
</comment>
<dbReference type="PANTHER" id="PTHR43619">
    <property type="entry name" value="S-ADENOSYL-L-METHIONINE-DEPENDENT METHYLTRANSFERASE YKTD-RELATED"/>
    <property type="match status" value="1"/>
</dbReference>
<dbReference type="Gene3D" id="3.40.50.150">
    <property type="entry name" value="Vaccinia Virus protein VP39"/>
    <property type="match status" value="1"/>
</dbReference>
<protein>
    <recommendedName>
        <fullName evidence="5">S-adenosyl-L-methionine-dependent methyltransferase</fullName>
    </recommendedName>
</protein>
<reference evidence="3" key="2">
    <citation type="journal article" date="2022" name="Hortic Res">
        <title>The genome of Dioscorea zingiberensis sheds light on the biosynthesis, origin and evolution of the medicinally important diosgenin saponins.</title>
        <authorList>
            <person name="Li Y."/>
            <person name="Tan C."/>
            <person name="Li Z."/>
            <person name="Guo J."/>
            <person name="Li S."/>
            <person name="Chen X."/>
            <person name="Wang C."/>
            <person name="Dai X."/>
            <person name="Yang H."/>
            <person name="Song W."/>
            <person name="Hou L."/>
            <person name="Xu J."/>
            <person name="Tong Z."/>
            <person name="Xu A."/>
            <person name="Yuan X."/>
            <person name="Wang W."/>
            <person name="Yang Q."/>
            <person name="Chen L."/>
            <person name="Sun Z."/>
            <person name="Wang K."/>
            <person name="Pan B."/>
            <person name="Chen J."/>
            <person name="Bao Y."/>
            <person name="Liu F."/>
            <person name="Qi X."/>
            <person name="Gang D.R."/>
            <person name="Wen J."/>
            <person name="Li J."/>
        </authorList>
    </citation>
    <scope>NUCLEOTIDE SEQUENCE</scope>
    <source>
        <strain evidence="3">Dzin_1.0</strain>
    </source>
</reference>
<evidence type="ECO:0000313" key="3">
    <source>
        <dbReference type="EMBL" id="KAJ0979791.1"/>
    </source>
</evidence>
<dbReference type="InterPro" id="IPR007213">
    <property type="entry name" value="Ppm1/Ppm2/Tcmp"/>
</dbReference>
<dbReference type="PANTHER" id="PTHR43619:SF2">
    <property type="entry name" value="S-ADENOSYL-L-METHIONINE-DEPENDENT METHYLTRANSFERASES SUPERFAMILY PROTEIN"/>
    <property type="match status" value="1"/>
</dbReference>
<dbReference type="InterPro" id="IPR029063">
    <property type="entry name" value="SAM-dependent_MTases_sf"/>
</dbReference>
<keyword evidence="4" id="KW-1185">Reference proteome</keyword>
<keyword evidence="2" id="KW-0808">Transferase</keyword>
<evidence type="ECO:0000256" key="2">
    <source>
        <dbReference type="ARBA" id="ARBA00022679"/>
    </source>
</evidence>
<dbReference type="GO" id="GO:0008168">
    <property type="term" value="F:methyltransferase activity"/>
    <property type="evidence" value="ECO:0007669"/>
    <property type="project" value="UniProtKB-KW"/>
</dbReference>
<dbReference type="AlphaFoldDB" id="A0A9D5CTY9"/>
<evidence type="ECO:0000256" key="1">
    <source>
        <dbReference type="ARBA" id="ARBA00022603"/>
    </source>
</evidence>
<dbReference type="EMBL" id="JAGGNH010000003">
    <property type="protein sequence ID" value="KAJ0979791.1"/>
    <property type="molecule type" value="Genomic_DNA"/>
</dbReference>
<evidence type="ECO:0008006" key="5">
    <source>
        <dbReference type="Google" id="ProtNLM"/>
    </source>
</evidence>
<reference evidence="3" key="1">
    <citation type="submission" date="2021-03" db="EMBL/GenBank/DDBJ databases">
        <authorList>
            <person name="Li Z."/>
            <person name="Yang C."/>
        </authorList>
    </citation>
    <scope>NUCLEOTIDE SEQUENCE</scope>
    <source>
        <strain evidence="3">Dzin_1.0</strain>
        <tissue evidence="3">Leaf</tissue>
    </source>
</reference>
<dbReference type="GO" id="GO:0032259">
    <property type="term" value="P:methylation"/>
    <property type="evidence" value="ECO:0007669"/>
    <property type="project" value="UniProtKB-KW"/>
</dbReference>
<organism evidence="3 4">
    <name type="scientific">Dioscorea zingiberensis</name>
    <dbReference type="NCBI Taxonomy" id="325984"/>
    <lineage>
        <taxon>Eukaryota</taxon>
        <taxon>Viridiplantae</taxon>
        <taxon>Streptophyta</taxon>
        <taxon>Embryophyta</taxon>
        <taxon>Tracheophyta</taxon>
        <taxon>Spermatophyta</taxon>
        <taxon>Magnoliopsida</taxon>
        <taxon>Liliopsida</taxon>
        <taxon>Dioscoreales</taxon>
        <taxon>Dioscoreaceae</taxon>
        <taxon>Dioscorea</taxon>
    </lineage>
</organism>
<proteinExistence type="predicted"/>
<dbReference type="Pfam" id="PF04072">
    <property type="entry name" value="LCM"/>
    <property type="match status" value="1"/>
</dbReference>
<evidence type="ECO:0000313" key="4">
    <source>
        <dbReference type="Proteomes" id="UP001085076"/>
    </source>
</evidence>
<keyword evidence="1" id="KW-0489">Methyltransferase</keyword>
<sequence length="366" mass="41224">MDSPIGFRAPASAAIAHQWRLPIPSLPSMAVNPKKQARLMASLSDLASGNHHPDPLLQAALRSASLRFQESHRPAPLFVDPYASCFLTLDITPPSASTPYRLATKFIDDELLDRMNSVDELRQVVLLTDGMDTRPFRLKWKKSFAIYDVSPGSVFQFASQRLEGIGAKMSRTCMLLHVPSESSNIQELLCEKGFNGNRPSIWALQGLPLMTFASLNDVLFLVSSLAMKGCVFLGELPGWLIGTEFGNMVWPLIYYLTSFFCVKFYSLSFSFHPLCFLGCLTPPVLIAQAAAQKWLESLFMSHGFQVRVVDYAEVARKVNLDPPTEKFYSVLFVAEQLRFSDAQMERWRSEFQRLEEEGEEEGFEEL</sequence>